<accession>A0A832TRX7</accession>
<protein>
    <recommendedName>
        <fullName evidence="3">DUF4276 family protein</fullName>
    </recommendedName>
</protein>
<reference evidence="1" key="1">
    <citation type="journal article" date="2020" name="bioRxiv">
        <title>A rank-normalized archaeal taxonomy based on genome phylogeny resolves widespread incomplete and uneven classifications.</title>
        <authorList>
            <person name="Rinke C."/>
            <person name="Chuvochina M."/>
            <person name="Mussig A.J."/>
            <person name="Chaumeil P.-A."/>
            <person name="Waite D.W."/>
            <person name="Whitman W.B."/>
            <person name="Parks D.H."/>
            <person name="Hugenholtz P."/>
        </authorList>
    </citation>
    <scope>NUCLEOTIDE SEQUENCE</scope>
    <source>
        <strain evidence="1">UBA8838</strain>
    </source>
</reference>
<sequence length="167" mass="19771">MGDRITVALLTEDTYAPAFIEGVIKRLIELKVVNSEIYICKGKDTYRKIQLCTDKMRRIIKNIIDKCDKILIFQDADGRNREEVYEEVRSHLKELNSNVGKKIFIIIFDEEIEEWILHNVHKPSDVLKRTRSYEKYQLPNYLNEVSSERIQNLRSFKDFLCALQELT</sequence>
<evidence type="ECO:0000313" key="1">
    <source>
        <dbReference type="EMBL" id="HII74473.1"/>
    </source>
</evidence>
<dbReference type="RefSeq" id="WP_010980010.1">
    <property type="nucleotide sequence ID" value="NZ_BAABQO010000001.1"/>
</dbReference>
<dbReference type="AlphaFoldDB" id="A0A832TRX7"/>
<dbReference type="EMBL" id="DUJO01000043">
    <property type="protein sequence ID" value="HII74473.1"/>
    <property type="molecule type" value="Genomic_DNA"/>
</dbReference>
<comment type="caution">
    <text evidence="1">The sequence shown here is derived from an EMBL/GenBank/DDBJ whole genome shotgun (WGS) entry which is preliminary data.</text>
</comment>
<dbReference type="GeneID" id="1459999"/>
<evidence type="ECO:0008006" key="3">
    <source>
        <dbReference type="Google" id="ProtNLM"/>
    </source>
</evidence>
<dbReference type="Proteomes" id="UP000646844">
    <property type="component" value="Unassembled WGS sequence"/>
</dbReference>
<name>A0A832TRX7_9CREN</name>
<organism evidence="1 2">
    <name type="scientific">Sulfurisphaera tokodaii</name>
    <dbReference type="NCBI Taxonomy" id="111955"/>
    <lineage>
        <taxon>Archaea</taxon>
        <taxon>Thermoproteota</taxon>
        <taxon>Thermoprotei</taxon>
        <taxon>Sulfolobales</taxon>
        <taxon>Sulfolobaceae</taxon>
        <taxon>Sulfurisphaera</taxon>
    </lineage>
</organism>
<evidence type="ECO:0000313" key="2">
    <source>
        <dbReference type="Proteomes" id="UP000646844"/>
    </source>
</evidence>
<proteinExistence type="predicted"/>
<gene>
    <name evidence="1" type="ORF">HA332_08905</name>
</gene>